<dbReference type="OrthoDB" id="2790258at2759"/>
<dbReference type="Proteomes" id="UP000298030">
    <property type="component" value="Unassembled WGS sequence"/>
</dbReference>
<dbReference type="EMBL" id="QPFP01000149">
    <property type="protein sequence ID" value="TEB20236.1"/>
    <property type="molecule type" value="Genomic_DNA"/>
</dbReference>
<accession>A0A4Y7SF22</accession>
<protein>
    <submittedName>
        <fullName evidence="1">Uncharacterized protein</fullName>
    </submittedName>
</protein>
<proteinExistence type="predicted"/>
<dbReference type="InterPro" id="IPR012337">
    <property type="entry name" value="RNaseH-like_sf"/>
</dbReference>
<organism evidence="1 2">
    <name type="scientific">Coprinellus micaceus</name>
    <name type="common">Glistening ink-cap mushroom</name>
    <name type="synonym">Coprinus micaceus</name>
    <dbReference type="NCBI Taxonomy" id="71717"/>
    <lineage>
        <taxon>Eukaryota</taxon>
        <taxon>Fungi</taxon>
        <taxon>Dikarya</taxon>
        <taxon>Basidiomycota</taxon>
        <taxon>Agaricomycotina</taxon>
        <taxon>Agaricomycetes</taxon>
        <taxon>Agaricomycetidae</taxon>
        <taxon>Agaricales</taxon>
        <taxon>Agaricineae</taxon>
        <taxon>Psathyrellaceae</taxon>
        <taxon>Coprinellus</taxon>
    </lineage>
</organism>
<sequence length="256" mass="29463">KIGSITMDNASNNNTLMEAFEKALVDLNVPFHRDGNRIRSPEWHTYLAALESDLIARVRKLVAACRVSSQRRQDLQRIIAEGNDKCSWRGKKVHRYLGEDANCPTLRLLQLLRDRETRWSSVYLMIDRFLYLYPAVRELLLDRRQSDLPDCLLTDRELGVLLDIHQILEVGHKAQELLSGERTPALSVALPSYEVVVIKWRQLQKTIPKMAPFIEKGIEKIESYMNESRKTRIYAHAMGESHSMAPVYCDLPVCSS</sequence>
<keyword evidence="2" id="KW-1185">Reference proteome</keyword>
<reference evidence="1 2" key="1">
    <citation type="journal article" date="2019" name="Nat. Ecol. Evol.">
        <title>Megaphylogeny resolves global patterns of mushroom evolution.</title>
        <authorList>
            <person name="Varga T."/>
            <person name="Krizsan K."/>
            <person name="Foldi C."/>
            <person name="Dima B."/>
            <person name="Sanchez-Garcia M."/>
            <person name="Sanchez-Ramirez S."/>
            <person name="Szollosi G.J."/>
            <person name="Szarkandi J.G."/>
            <person name="Papp V."/>
            <person name="Albert L."/>
            <person name="Andreopoulos W."/>
            <person name="Angelini C."/>
            <person name="Antonin V."/>
            <person name="Barry K.W."/>
            <person name="Bougher N.L."/>
            <person name="Buchanan P."/>
            <person name="Buyck B."/>
            <person name="Bense V."/>
            <person name="Catcheside P."/>
            <person name="Chovatia M."/>
            <person name="Cooper J."/>
            <person name="Damon W."/>
            <person name="Desjardin D."/>
            <person name="Finy P."/>
            <person name="Geml J."/>
            <person name="Haridas S."/>
            <person name="Hughes K."/>
            <person name="Justo A."/>
            <person name="Karasinski D."/>
            <person name="Kautmanova I."/>
            <person name="Kiss B."/>
            <person name="Kocsube S."/>
            <person name="Kotiranta H."/>
            <person name="LaButti K.M."/>
            <person name="Lechner B.E."/>
            <person name="Liimatainen K."/>
            <person name="Lipzen A."/>
            <person name="Lukacs Z."/>
            <person name="Mihaltcheva S."/>
            <person name="Morgado L.N."/>
            <person name="Niskanen T."/>
            <person name="Noordeloos M.E."/>
            <person name="Ohm R.A."/>
            <person name="Ortiz-Santana B."/>
            <person name="Ovrebo C."/>
            <person name="Racz N."/>
            <person name="Riley R."/>
            <person name="Savchenko A."/>
            <person name="Shiryaev A."/>
            <person name="Soop K."/>
            <person name="Spirin V."/>
            <person name="Szebenyi C."/>
            <person name="Tomsovsky M."/>
            <person name="Tulloss R.E."/>
            <person name="Uehling J."/>
            <person name="Grigoriev I.V."/>
            <person name="Vagvolgyi C."/>
            <person name="Papp T."/>
            <person name="Martin F.M."/>
            <person name="Miettinen O."/>
            <person name="Hibbett D.S."/>
            <person name="Nagy L.G."/>
        </authorList>
    </citation>
    <scope>NUCLEOTIDE SEQUENCE [LARGE SCALE GENOMIC DNA]</scope>
    <source>
        <strain evidence="1 2">FP101781</strain>
    </source>
</reference>
<dbReference type="SUPFAM" id="SSF53098">
    <property type="entry name" value="Ribonuclease H-like"/>
    <property type="match status" value="1"/>
</dbReference>
<dbReference type="AlphaFoldDB" id="A0A4Y7SF22"/>
<evidence type="ECO:0000313" key="1">
    <source>
        <dbReference type="EMBL" id="TEB20236.1"/>
    </source>
</evidence>
<evidence type="ECO:0000313" key="2">
    <source>
        <dbReference type="Proteomes" id="UP000298030"/>
    </source>
</evidence>
<name>A0A4Y7SF22_COPMI</name>
<gene>
    <name evidence="1" type="ORF">FA13DRAFT_1645125</name>
</gene>
<feature type="non-terminal residue" evidence="1">
    <location>
        <position position="1"/>
    </location>
</feature>
<comment type="caution">
    <text evidence="1">The sequence shown here is derived from an EMBL/GenBank/DDBJ whole genome shotgun (WGS) entry which is preliminary data.</text>
</comment>